<dbReference type="GO" id="GO:0005460">
    <property type="term" value="F:UDP-glucose transmembrane transporter activity"/>
    <property type="evidence" value="ECO:0007669"/>
    <property type="project" value="TreeGrafter"/>
</dbReference>
<evidence type="ECO:0000256" key="6">
    <source>
        <dbReference type="ARBA" id="ARBA00023136"/>
    </source>
</evidence>
<feature type="transmembrane region" description="Helical" evidence="8">
    <location>
        <begin position="398"/>
        <end position="417"/>
    </location>
</feature>
<reference evidence="9 10" key="1">
    <citation type="journal article" date="2017" name="BMC Genomics">
        <title>Whole-genome assembly of Babesia ovata and comparative genomics between closely related pathogens.</title>
        <authorList>
            <person name="Yamagishi J."/>
            <person name="Asada M."/>
            <person name="Hakimi H."/>
            <person name="Tanaka T.Q."/>
            <person name="Sugimoto C."/>
            <person name="Kawazu S."/>
        </authorList>
    </citation>
    <scope>NUCLEOTIDE SEQUENCE [LARGE SCALE GENOMIC DNA]</scope>
    <source>
        <strain evidence="9 10">Miyake</strain>
    </source>
</reference>
<keyword evidence="3 8" id="KW-0812">Transmembrane</keyword>
<dbReference type="GO" id="GO:0005789">
    <property type="term" value="C:endoplasmic reticulum membrane"/>
    <property type="evidence" value="ECO:0007669"/>
    <property type="project" value="UniProtKB-SubCell"/>
</dbReference>
<comment type="subcellular location">
    <subcellularLocation>
        <location evidence="1">Endoplasmic reticulum membrane</location>
        <topology evidence="1">Multi-pass membrane protein</topology>
    </subcellularLocation>
</comment>
<keyword evidence="5 8" id="KW-1133">Transmembrane helix</keyword>
<dbReference type="AlphaFoldDB" id="A0A2H6KAX6"/>
<evidence type="ECO:0000313" key="10">
    <source>
        <dbReference type="Proteomes" id="UP000236319"/>
    </source>
</evidence>
<dbReference type="EMBL" id="BDSA01000002">
    <property type="protein sequence ID" value="GBE60147.1"/>
    <property type="molecule type" value="Genomic_DNA"/>
</dbReference>
<evidence type="ECO:0000256" key="8">
    <source>
        <dbReference type="SAM" id="Phobius"/>
    </source>
</evidence>
<feature type="transmembrane region" description="Helical" evidence="8">
    <location>
        <begin position="372"/>
        <end position="392"/>
    </location>
</feature>
<name>A0A2H6KAX6_9APIC</name>
<feature type="transmembrane region" description="Helical" evidence="8">
    <location>
        <begin position="306"/>
        <end position="328"/>
    </location>
</feature>
<dbReference type="Pfam" id="PF08449">
    <property type="entry name" value="UAA"/>
    <property type="match status" value="1"/>
</dbReference>
<gene>
    <name evidence="9" type="ORF">BOVATA_016400</name>
</gene>
<feature type="transmembrane region" description="Helical" evidence="8">
    <location>
        <begin position="100"/>
        <end position="120"/>
    </location>
</feature>
<accession>A0A2H6KAX6</accession>
<feature type="transmembrane region" description="Helical" evidence="8">
    <location>
        <begin position="140"/>
        <end position="160"/>
    </location>
</feature>
<evidence type="ECO:0000256" key="1">
    <source>
        <dbReference type="ARBA" id="ARBA00004477"/>
    </source>
</evidence>
<dbReference type="OrthoDB" id="1601at2759"/>
<sequence length="433" mass="48224">MAIKTHIRIIGAKSVKGAMEGGQADRRSGRSLAAEKLAATMVSRGSASHEEDDSHHGTANGRLESNGGRYRGSEKQGKMKIVIEDGATNADMRRKMFKDAGMAIMLFGLVCTCYIIYSYLQELMMRIPIMGDKKFDYPVFLAFSCFATNLVTTSVLMGAMQLRLNWRHRKLDDSAEQPKSVFEDLDRKVAFLGVLAATSNVFSMLSALASIKYVGIPTQIVIKSAKMIPVLIGGFVIFGRRYPVYDYVAVFVITLCVFGFNYFKPKGRMDGENSLLGMLMCFFSLFCDGVTGPLEDKMLATKDLHPFMLLFSLNFFGFPLATAAVFVFEGTAPFRILLQNPQIWMYLALLSLTASIGQVFIVVCLKLYGSLYTTLITTIRKIASSLISIFMFNHDMSVMQWVSMSGTFATLFVRQFFKYKMNTKNKGANGHGH</sequence>
<dbReference type="GO" id="GO:0000139">
    <property type="term" value="C:Golgi membrane"/>
    <property type="evidence" value="ECO:0007669"/>
    <property type="project" value="TreeGrafter"/>
</dbReference>
<dbReference type="PANTHER" id="PTHR10778:SF10">
    <property type="entry name" value="SOLUTE CARRIER FAMILY 35 MEMBER B1"/>
    <property type="match status" value="1"/>
</dbReference>
<dbReference type="GeneID" id="39873917"/>
<dbReference type="VEuPathDB" id="PiroplasmaDB:BOVATA_016400"/>
<evidence type="ECO:0000256" key="2">
    <source>
        <dbReference type="ARBA" id="ARBA00022448"/>
    </source>
</evidence>
<dbReference type="RefSeq" id="XP_028866390.1">
    <property type="nucleotide sequence ID" value="XM_029010557.1"/>
</dbReference>
<dbReference type="PANTHER" id="PTHR10778">
    <property type="entry name" value="SOLUTE CARRIER FAMILY 35 MEMBER B"/>
    <property type="match status" value="1"/>
</dbReference>
<evidence type="ECO:0000313" key="9">
    <source>
        <dbReference type="EMBL" id="GBE60147.1"/>
    </source>
</evidence>
<dbReference type="GO" id="GO:0005459">
    <property type="term" value="F:UDP-galactose transmembrane transporter activity"/>
    <property type="evidence" value="ECO:0007669"/>
    <property type="project" value="TreeGrafter"/>
</dbReference>
<keyword evidence="4" id="KW-0256">Endoplasmic reticulum</keyword>
<keyword evidence="6 8" id="KW-0472">Membrane</keyword>
<keyword evidence="10" id="KW-1185">Reference proteome</keyword>
<feature type="transmembrane region" description="Helical" evidence="8">
    <location>
        <begin position="220"/>
        <end position="238"/>
    </location>
</feature>
<keyword evidence="2" id="KW-0813">Transport</keyword>
<feature type="transmembrane region" description="Helical" evidence="8">
    <location>
        <begin position="189"/>
        <end position="214"/>
    </location>
</feature>
<evidence type="ECO:0000256" key="3">
    <source>
        <dbReference type="ARBA" id="ARBA00022692"/>
    </source>
</evidence>
<comment type="caution">
    <text evidence="9">The sequence shown here is derived from an EMBL/GenBank/DDBJ whole genome shotgun (WGS) entry which is preliminary data.</text>
</comment>
<feature type="transmembrane region" description="Helical" evidence="8">
    <location>
        <begin position="245"/>
        <end position="263"/>
    </location>
</feature>
<feature type="transmembrane region" description="Helical" evidence="8">
    <location>
        <begin position="343"/>
        <end position="365"/>
    </location>
</feature>
<proteinExistence type="predicted"/>
<dbReference type="InterPro" id="IPR013657">
    <property type="entry name" value="SCL35B1-4/HUT1"/>
</dbReference>
<evidence type="ECO:0000256" key="7">
    <source>
        <dbReference type="SAM" id="MobiDB-lite"/>
    </source>
</evidence>
<dbReference type="Proteomes" id="UP000236319">
    <property type="component" value="Unassembled WGS sequence"/>
</dbReference>
<feature type="transmembrane region" description="Helical" evidence="8">
    <location>
        <begin position="275"/>
        <end position="294"/>
    </location>
</feature>
<evidence type="ECO:0000256" key="4">
    <source>
        <dbReference type="ARBA" id="ARBA00022824"/>
    </source>
</evidence>
<evidence type="ECO:0000256" key="5">
    <source>
        <dbReference type="ARBA" id="ARBA00022989"/>
    </source>
</evidence>
<feature type="compositionally biased region" description="Basic and acidic residues" evidence="7">
    <location>
        <begin position="47"/>
        <end position="56"/>
    </location>
</feature>
<feature type="region of interest" description="Disordered" evidence="7">
    <location>
        <begin position="43"/>
        <end position="75"/>
    </location>
</feature>
<organism evidence="9 10">
    <name type="scientific">Babesia ovata</name>
    <dbReference type="NCBI Taxonomy" id="189622"/>
    <lineage>
        <taxon>Eukaryota</taxon>
        <taxon>Sar</taxon>
        <taxon>Alveolata</taxon>
        <taxon>Apicomplexa</taxon>
        <taxon>Aconoidasida</taxon>
        <taxon>Piroplasmida</taxon>
        <taxon>Babesiidae</taxon>
        <taxon>Babesia</taxon>
    </lineage>
</organism>
<protein>
    <submittedName>
        <fullName evidence="9">UDP-galactose</fullName>
    </submittedName>
</protein>